<dbReference type="EMBL" id="LAVV01011374">
    <property type="protein sequence ID" value="KNZ47860.1"/>
    <property type="molecule type" value="Genomic_DNA"/>
</dbReference>
<dbReference type="VEuPathDB" id="FungiDB:VP01_608g5"/>
<protein>
    <submittedName>
        <fullName evidence="2">Uncharacterized protein</fullName>
    </submittedName>
</protein>
<keyword evidence="1" id="KW-0472">Membrane</keyword>
<dbReference type="AlphaFoldDB" id="A0A0L6UJ94"/>
<evidence type="ECO:0000313" key="2">
    <source>
        <dbReference type="EMBL" id="KNZ47860.1"/>
    </source>
</evidence>
<organism evidence="2 3">
    <name type="scientific">Puccinia sorghi</name>
    <dbReference type="NCBI Taxonomy" id="27349"/>
    <lineage>
        <taxon>Eukaryota</taxon>
        <taxon>Fungi</taxon>
        <taxon>Dikarya</taxon>
        <taxon>Basidiomycota</taxon>
        <taxon>Pucciniomycotina</taxon>
        <taxon>Pucciniomycetes</taxon>
        <taxon>Pucciniales</taxon>
        <taxon>Pucciniaceae</taxon>
        <taxon>Puccinia</taxon>
    </lineage>
</organism>
<comment type="caution">
    <text evidence="2">The sequence shown here is derived from an EMBL/GenBank/DDBJ whole genome shotgun (WGS) entry which is preliminary data.</text>
</comment>
<evidence type="ECO:0000313" key="3">
    <source>
        <dbReference type="Proteomes" id="UP000037035"/>
    </source>
</evidence>
<proteinExistence type="predicted"/>
<feature type="transmembrane region" description="Helical" evidence="1">
    <location>
        <begin position="49"/>
        <end position="66"/>
    </location>
</feature>
<gene>
    <name evidence="2" type="ORF">VP01_608g5</name>
</gene>
<keyword evidence="1" id="KW-1133">Transmembrane helix</keyword>
<keyword evidence="3" id="KW-1185">Reference proteome</keyword>
<keyword evidence="1" id="KW-0812">Transmembrane</keyword>
<sequence>MTIPLVRINQTKTVYQYVESDSKILSKLFHNMLFGTIQRCCQISQYYNGWLYFFFSSSHLVFYLHVV</sequence>
<evidence type="ECO:0000256" key="1">
    <source>
        <dbReference type="SAM" id="Phobius"/>
    </source>
</evidence>
<dbReference type="Proteomes" id="UP000037035">
    <property type="component" value="Unassembled WGS sequence"/>
</dbReference>
<reference evidence="2 3" key="1">
    <citation type="submission" date="2015-08" db="EMBL/GenBank/DDBJ databases">
        <title>Next Generation Sequencing and Analysis of the Genome of Puccinia sorghi L Schw, the Causal Agent of Maize Common Rust.</title>
        <authorList>
            <person name="Rochi L."/>
            <person name="Burguener G."/>
            <person name="Darino M."/>
            <person name="Turjanski A."/>
            <person name="Kreff E."/>
            <person name="Dieguez M.J."/>
            <person name="Sacco F."/>
        </authorList>
    </citation>
    <scope>NUCLEOTIDE SEQUENCE [LARGE SCALE GENOMIC DNA]</scope>
    <source>
        <strain evidence="2 3">RO10H11247</strain>
    </source>
</reference>
<accession>A0A0L6UJ94</accession>
<name>A0A0L6UJ94_9BASI</name>